<dbReference type="GO" id="GO:0008120">
    <property type="term" value="F:ceramide glucosyltransferase activity"/>
    <property type="evidence" value="ECO:0007669"/>
    <property type="project" value="TreeGrafter"/>
</dbReference>
<evidence type="ECO:0000256" key="1">
    <source>
        <dbReference type="ARBA" id="ARBA00004141"/>
    </source>
</evidence>
<evidence type="ECO:0000256" key="5">
    <source>
        <dbReference type="ARBA" id="ARBA00022679"/>
    </source>
</evidence>
<evidence type="ECO:0000313" key="11">
    <source>
        <dbReference type="Proteomes" id="UP000198975"/>
    </source>
</evidence>
<evidence type="ECO:0000313" key="10">
    <source>
        <dbReference type="EMBL" id="SCC06292.1"/>
    </source>
</evidence>
<keyword evidence="11" id="KW-1185">Reference proteome</keyword>
<dbReference type="SUPFAM" id="SSF53448">
    <property type="entry name" value="Nucleotide-diphospho-sugar transferases"/>
    <property type="match status" value="1"/>
</dbReference>
<dbReference type="AlphaFoldDB" id="A0A1C4BHX3"/>
<evidence type="ECO:0000256" key="6">
    <source>
        <dbReference type="ARBA" id="ARBA00022692"/>
    </source>
</evidence>
<accession>A0A1C4BHX3</accession>
<keyword evidence="7 9" id="KW-1133">Transmembrane helix</keyword>
<evidence type="ECO:0000256" key="8">
    <source>
        <dbReference type="ARBA" id="ARBA00023136"/>
    </source>
</evidence>
<comment type="subcellular location">
    <subcellularLocation>
        <location evidence="1">Membrane</location>
        <topology evidence="1">Multi-pass membrane protein</topology>
    </subcellularLocation>
</comment>
<evidence type="ECO:0000256" key="9">
    <source>
        <dbReference type="SAM" id="Phobius"/>
    </source>
</evidence>
<reference evidence="11" key="1">
    <citation type="submission" date="2016-08" db="EMBL/GenBank/DDBJ databases">
        <authorList>
            <person name="Varghese N."/>
            <person name="Submissions Spin"/>
        </authorList>
    </citation>
    <scope>NUCLEOTIDE SEQUENCE [LARGE SCALE GENOMIC DNA]</scope>
    <source>
        <strain evidence="11">REICA_082</strain>
    </source>
</reference>
<keyword evidence="6 9" id="KW-0812">Transmembrane</keyword>
<dbReference type="GO" id="GO:0006679">
    <property type="term" value="P:glucosylceramide biosynthetic process"/>
    <property type="evidence" value="ECO:0007669"/>
    <property type="project" value="TreeGrafter"/>
</dbReference>
<evidence type="ECO:0000256" key="2">
    <source>
        <dbReference type="ARBA" id="ARBA00004760"/>
    </source>
</evidence>
<sequence length="374" mass="41868">MMLIALSWLAILLFKLVFALRVVRTHAVVAQGDLHRLTVAQPILSGDPALESVLESALTALSGAQFIWLIDEDDADAAAITARIVQRHPQCAVRIIVSAAPPQGVNPKLFKLERARAVAQTEIFLVLDDDALLSARSASRMISELRDNSLVTALPWYRPARNVPSRLLAQFVNDNSPLTYLPLVPFCAPLTLNGMCYMLPLTLLQRIGGFAPILRHLTDDLALATHLIRQGGEIIQSTATVRVQTTITDMGHYNRQMHRWFLFATLLLREKSVATRLMIFLLQGLHPLLIWAMVIMALTGLTPALVLAAVLLIRHLALRQVQRQVDAEIAPHLLLSLLSELLQPLHLLHALCNRTITWRTRRYRIYSNERFTSL</sequence>
<dbReference type="InterPro" id="IPR029044">
    <property type="entry name" value="Nucleotide-diphossugar_trans"/>
</dbReference>
<dbReference type="EMBL" id="FMAY01000005">
    <property type="protein sequence ID" value="SCC06292.1"/>
    <property type="molecule type" value="Genomic_DNA"/>
</dbReference>
<comment type="pathway">
    <text evidence="2">Lipid metabolism; sphingolipid metabolism.</text>
</comment>
<evidence type="ECO:0000256" key="3">
    <source>
        <dbReference type="ARBA" id="ARBA00004991"/>
    </source>
</evidence>
<evidence type="ECO:0000256" key="4">
    <source>
        <dbReference type="ARBA" id="ARBA00022676"/>
    </source>
</evidence>
<organism evidence="10 11">
    <name type="scientific">Kosakonia oryzendophytica</name>
    <dbReference type="NCBI Taxonomy" id="1005665"/>
    <lineage>
        <taxon>Bacteria</taxon>
        <taxon>Pseudomonadati</taxon>
        <taxon>Pseudomonadota</taxon>
        <taxon>Gammaproteobacteria</taxon>
        <taxon>Enterobacterales</taxon>
        <taxon>Enterobacteriaceae</taxon>
        <taxon>Kosakonia</taxon>
    </lineage>
</organism>
<proteinExistence type="predicted"/>
<gene>
    <name evidence="10" type="ORF">GA0061071_10535</name>
</gene>
<keyword evidence="8 9" id="KW-0472">Membrane</keyword>
<dbReference type="Gene3D" id="3.90.550.10">
    <property type="entry name" value="Spore Coat Polysaccharide Biosynthesis Protein SpsA, Chain A"/>
    <property type="match status" value="1"/>
</dbReference>
<keyword evidence="4" id="KW-0328">Glycosyltransferase</keyword>
<dbReference type="GO" id="GO:0016020">
    <property type="term" value="C:membrane"/>
    <property type="evidence" value="ECO:0007669"/>
    <property type="project" value="UniProtKB-SubCell"/>
</dbReference>
<dbReference type="Proteomes" id="UP000198975">
    <property type="component" value="Unassembled WGS sequence"/>
</dbReference>
<dbReference type="PANTHER" id="PTHR12726:SF0">
    <property type="entry name" value="CERAMIDE GLUCOSYLTRANSFERASE"/>
    <property type="match status" value="1"/>
</dbReference>
<dbReference type="OrthoDB" id="3766716at2"/>
<dbReference type="Pfam" id="PF13506">
    <property type="entry name" value="Glyco_transf_21"/>
    <property type="match status" value="1"/>
</dbReference>
<name>A0A1C4BHX3_9ENTR</name>
<keyword evidence="5 10" id="KW-0808">Transferase</keyword>
<dbReference type="RefSeq" id="WP_088237643.1">
    <property type="nucleotide sequence ID" value="NZ_FMAY01000005.1"/>
</dbReference>
<protein>
    <submittedName>
        <fullName evidence="10">Ceramide glucosyltransferase</fullName>
    </submittedName>
</protein>
<comment type="pathway">
    <text evidence="3">Sphingolipid metabolism.</text>
</comment>
<evidence type="ECO:0000256" key="7">
    <source>
        <dbReference type="ARBA" id="ARBA00022989"/>
    </source>
</evidence>
<dbReference type="InterPro" id="IPR025993">
    <property type="entry name" value="Ceramide_glucosylTrfase"/>
</dbReference>
<dbReference type="PANTHER" id="PTHR12726">
    <property type="entry name" value="CERAMIDE GLUCOSYLTRANSFERASE"/>
    <property type="match status" value="1"/>
</dbReference>
<feature type="transmembrane region" description="Helical" evidence="9">
    <location>
        <begin position="288"/>
        <end position="313"/>
    </location>
</feature>